<dbReference type="EMBL" id="MHIL01000007">
    <property type="protein sequence ID" value="OGY52224.1"/>
    <property type="molecule type" value="Genomic_DNA"/>
</dbReference>
<name>A0A1G1YIX8_9BACT</name>
<evidence type="ECO:0000256" key="1">
    <source>
        <dbReference type="SAM" id="Phobius"/>
    </source>
</evidence>
<feature type="transmembrane region" description="Helical" evidence="1">
    <location>
        <begin position="9"/>
        <end position="29"/>
    </location>
</feature>
<dbReference type="AlphaFoldDB" id="A0A1G1YIX8"/>
<comment type="caution">
    <text evidence="2">The sequence shown here is derived from an EMBL/GenBank/DDBJ whole genome shotgun (WGS) entry which is preliminary data.</text>
</comment>
<keyword evidence="1" id="KW-0472">Membrane</keyword>
<feature type="transmembrane region" description="Helical" evidence="1">
    <location>
        <begin position="60"/>
        <end position="78"/>
    </location>
</feature>
<sequence>MTHNRFLDALLELILVSAIVHLGVLGFQFSRTGDVSIINYFNILDLDFIFPDIASGSSSQIASVLAVAGLYLALWLFFTKKRRS</sequence>
<organism evidence="2 3">
    <name type="scientific">Candidatus Buchananbacteria bacterium RIFCSPHIGHO2_02_FULL_56_16</name>
    <dbReference type="NCBI Taxonomy" id="1797542"/>
    <lineage>
        <taxon>Bacteria</taxon>
        <taxon>Candidatus Buchananiibacteriota</taxon>
    </lineage>
</organism>
<reference evidence="2 3" key="1">
    <citation type="journal article" date="2016" name="Nat. Commun.">
        <title>Thousands of microbial genomes shed light on interconnected biogeochemical processes in an aquifer system.</title>
        <authorList>
            <person name="Anantharaman K."/>
            <person name="Brown C.T."/>
            <person name="Hug L.A."/>
            <person name="Sharon I."/>
            <person name="Castelle C.J."/>
            <person name="Probst A.J."/>
            <person name="Thomas B.C."/>
            <person name="Singh A."/>
            <person name="Wilkins M.J."/>
            <person name="Karaoz U."/>
            <person name="Brodie E.L."/>
            <person name="Williams K.H."/>
            <person name="Hubbard S.S."/>
            <person name="Banfield J.F."/>
        </authorList>
    </citation>
    <scope>NUCLEOTIDE SEQUENCE [LARGE SCALE GENOMIC DNA]</scope>
</reference>
<dbReference type="STRING" id="1797542.A3J59_04410"/>
<keyword evidence="1" id="KW-1133">Transmembrane helix</keyword>
<evidence type="ECO:0000313" key="3">
    <source>
        <dbReference type="Proteomes" id="UP000177310"/>
    </source>
</evidence>
<evidence type="ECO:0000313" key="2">
    <source>
        <dbReference type="EMBL" id="OGY52224.1"/>
    </source>
</evidence>
<proteinExistence type="predicted"/>
<protein>
    <submittedName>
        <fullName evidence="2">Uncharacterized protein</fullName>
    </submittedName>
</protein>
<gene>
    <name evidence="2" type="ORF">A3J59_04410</name>
</gene>
<keyword evidence="1" id="KW-0812">Transmembrane</keyword>
<accession>A0A1G1YIX8</accession>
<dbReference type="Proteomes" id="UP000177310">
    <property type="component" value="Unassembled WGS sequence"/>
</dbReference>